<gene>
    <name evidence="1" type="ORF">ACFOKA_07320</name>
</gene>
<organism evidence="1 2">
    <name type="scientific">Kordiimonas pumila</name>
    <dbReference type="NCBI Taxonomy" id="2161677"/>
    <lineage>
        <taxon>Bacteria</taxon>
        <taxon>Pseudomonadati</taxon>
        <taxon>Pseudomonadota</taxon>
        <taxon>Alphaproteobacteria</taxon>
        <taxon>Kordiimonadales</taxon>
        <taxon>Kordiimonadaceae</taxon>
        <taxon>Kordiimonas</taxon>
    </lineage>
</organism>
<sequence length="327" mass="35370">MPHRVCIISDPACPAASDAAYAALTHEKSVQLIDLPSGGTEATNSMVAAKEMLSSDMADYLLPATIEMAQILLSARISPARLITAHGLSAKTKAPHSHTVAYTQQDGHLTFAADTPWAAGNGPFIISQTSAAYRQAIRANQRYHPIGGWVYADRAVTGISPSAATLLRQFGVNVWALALFEKAGHPVSVIQQNIAGTLTSNDTAPQFQAPVSHLYLDMDDTLYVHGRLNPHVTRLIAACQRICPISLITRHFQQPEITLAQYGIATSLFHEILWITDGSPKSNHINKGPDVVFIDDSYKERLDVRNSLGIIVLPPDIAEILQPITAS</sequence>
<comment type="caution">
    <text evidence="1">The sequence shown here is derived from an EMBL/GenBank/DDBJ whole genome shotgun (WGS) entry which is preliminary data.</text>
</comment>
<protein>
    <submittedName>
        <fullName evidence="1">Uncharacterized protein</fullName>
    </submittedName>
</protein>
<evidence type="ECO:0000313" key="2">
    <source>
        <dbReference type="Proteomes" id="UP001595444"/>
    </source>
</evidence>
<accession>A0ABV7D3G0</accession>
<dbReference type="Proteomes" id="UP001595444">
    <property type="component" value="Unassembled WGS sequence"/>
</dbReference>
<keyword evidence="2" id="KW-1185">Reference proteome</keyword>
<dbReference type="RefSeq" id="WP_194215180.1">
    <property type="nucleotide sequence ID" value="NZ_CP061205.1"/>
</dbReference>
<reference evidence="2" key="1">
    <citation type="journal article" date="2019" name="Int. J. Syst. Evol. Microbiol.">
        <title>The Global Catalogue of Microorganisms (GCM) 10K type strain sequencing project: providing services to taxonomists for standard genome sequencing and annotation.</title>
        <authorList>
            <consortium name="The Broad Institute Genomics Platform"/>
            <consortium name="The Broad Institute Genome Sequencing Center for Infectious Disease"/>
            <person name="Wu L."/>
            <person name="Ma J."/>
        </authorList>
    </citation>
    <scope>NUCLEOTIDE SEQUENCE [LARGE SCALE GENOMIC DNA]</scope>
    <source>
        <strain evidence="2">KCTC 62164</strain>
    </source>
</reference>
<evidence type="ECO:0000313" key="1">
    <source>
        <dbReference type="EMBL" id="MFC3051708.1"/>
    </source>
</evidence>
<name>A0ABV7D3G0_9PROT</name>
<dbReference type="EMBL" id="JBHRSL010000004">
    <property type="protein sequence ID" value="MFC3051708.1"/>
    <property type="molecule type" value="Genomic_DNA"/>
</dbReference>
<proteinExistence type="predicted"/>